<evidence type="ECO:0000313" key="6">
    <source>
        <dbReference type="Proteomes" id="UP000230251"/>
    </source>
</evidence>
<evidence type="ECO:0000259" key="3">
    <source>
        <dbReference type="Pfam" id="PF03816"/>
    </source>
</evidence>
<feature type="transmembrane region" description="Helical" evidence="2">
    <location>
        <begin position="28"/>
        <end position="49"/>
    </location>
</feature>
<evidence type="ECO:0000313" key="5">
    <source>
        <dbReference type="EMBL" id="PJC24402.1"/>
    </source>
</evidence>
<feature type="domain" description="Cell envelope-related transcriptional attenuator" evidence="3">
    <location>
        <begin position="108"/>
        <end position="267"/>
    </location>
</feature>
<name>A0A2M8ENR7_9BACT</name>
<dbReference type="InterPro" id="IPR027381">
    <property type="entry name" value="LytR/CpsA/Psr_C"/>
</dbReference>
<sequence length="490" mass="53998">MSDEHSVDFLQQKYDFTPSQKKTKKSKVWLKVLGLLLGITAIAGVAFSYSLSSEYNEDSGEYETFSIFSSLRTLVGADEKALTGEDDDRINFLFLGVGGDGHAGPELSDSIIFVSYRPSTGDVGMLSIPRDLVVPIPGYGYRKINHINAYGELEEEDYGAVWASEIIGDLLGQEIHYYVKADFNGFEDLINEIGGVNVYVETSFTDNTYPTEDDLIQTISFEEGWQMMDGETSLMFARSRHGSNGEGSDFARSDRQQKILVAIKDKLLSASTFLNPAKLNQLINTFQENVNTNLTFWEIMKLARDASDIDMSKITMTVLEPSDESSLYSTTINGAYVILPKRDDWSPIQQIAANILDSTDISNIAELNPSPESSLSATVEIQNGTSVSGLAFQASQLLSGPNFEVVTIGNADSKDYATTIIYDLTEGEKTEELAALKEFLEADVAMSPAGWIFSDDVVPRELTVETPQETDSEVDFLIILGENAESLVLR</sequence>
<dbReference type="AlphaFoldDB" id="A0A2M8ENR7"/>
<proteinExistence type="inferred from homology"/>
<protein>
    <recommendedName>
        <fullName evidence="7">Cell envelope-related transcriptional attenuator domain-containing protein</fullName>
    </recommendedName>
</protein>
<gene>
    <name evidence="5" type="ORF">CO057_02950</name>
</gene>
<dbReference type="InterPro" id="IPR004474">
    <property type="entry name" value="LytR_CpsA_psr"/>
</dbReference>
<dbReference type="PANTHER" id="PTHR33392">
    <property type="entry name" value="POLYISOPRENYL-TEICHOIC ACID--PEPTIDOGLYCAN TEICHOIC ACID TRANSFERASE TAGU"/>
    <property type="match status" value="1"/>
</dbReference>
<feature type="domain" description="LytR/CpsA/Psr regulator C-terminal" evidence="4">
    <location>
        <begin position="377"/>
        <end position="435"/>
    </location>
</feature>
<organism evidence="5 6">
    <name type="scientific">Candidatus Uhrbacteria bacterium CG_4_9_14_0_2_um_filter_41_50</name>
    <dbReference type="NCBI Taxonomy" id="1975031"/>
    <lineage>
        <taxon>Bacteria</taxon>
        <taxon>Candidatus Uhriibacteriota</taxon>
    </lineage>
</organism>
<evidence type="ECO:0000259" key="4">
    <source>
        <dbReference type="Pfam" id="PF13399"/>
    </source>
</evidence>
<dbReference type="EMBL" id="PFSI01000045">
    <property type="protein sequence ID" value="PJC24402.1"/>
    <property type="molecule type" value="Genomic_DNA"/>
</dbReference>
<evidence type="ECO:0000256" key="2">
    <source>
        <dbReference type="SAM" id="Phobius"/>
    </source>
</evidence>
<keyword evidence="2" id="KW-1133">Transmembrane helix</keyword>
<dbReference type="Pfam" id="PF13399">
    <property type="entry name" value="LytR_C"/>
    <property type="match status" value="1"/>
</dbReference>
<keyword evidence="2" id="KW-0472">Membrane</keyword>
<dbReference type="Pfam" id="PF03816">
    <property type="entry name" value="LytR_cpsA_psr"/>
    <property type="match status" value="1"/>
</dbReference>
<evidence type="ECO:0000256" key="1">
    <source>
        <dbReference type="ARBA" id="ARBA00006068"/>
    </source>
</evidence>
<accession>A0A2M8ENR7</accession>
<comment type="similarity">
    <text evidence="1">Belongs to the LytR/CpsA/Psr (LCP) family.</text>
</comment>
<dbReference type="NCBIfam" id="TIGR00350">
    <property type="entry name" value="lytR_cpsA_psr"/>
    <property type="match status" value="1"/>
</dbReference>
<dbReference type="Gene3D" id="3.40.630.190">
    <property type="entry name" value="LCP protein"/>
    <property type="match status" value="1"/>
</dbReference>
<dbReference type="Gene3D" id="3.30.70.2390">
    <property type="match status" value="1"/>
</dbReference>
<dbReference type="InterPro" id="IPR050922">
    <property type="entry name" value="LytR/CpsA/Psr_CW_biosynth"/>
</dbReference>
<dbReference type="Proteomes" id="UP000230251">
    <property type="component" value="Unassembled WGS sequence"/>
</dbReference>
<keyword evidence="2" id="KW-0812">Transmembrane</keyword>
<reference evidence="6" key="1">
    <citation type="submission" date="2017-09" db="EMBL/GenBank/DDBJ databases">
        <title>Depth-based differentiation of microbial function through sediment-hosted aquifers and enrichment of novel symbionts in the deep terrestrial subsurface.</title>
        <authorList>
            <person name="Probst A.J."/>
            <person name="Ladd B."/>
            <person name="Jarett J.K."/>
            <person name="Geller-Mcgrath D.E."/>
            <person name="Sieber C.M.K."/>
            <person name="Emerson J.B."/>
            <person name="Anantharaman K."/>
            <person name="Thomas B.C."/>
            <person name="Malmstrom R."/>
            <person name="Stieglmeier M."/>
            <person name="Klingl A."/>
            <person name="Woyke T."/>
            <person name="Ryan C.M."/>
            <person name="Banfield J.F."/>
        </authorList>
    </citation>
    <scope>NUCLEOTIDE SEQUENCE [LARGE SCALE GENOMIC DNA]</scope>
</reference>
<evidence type="ECO:0008006" key="7">
    <source>
        <dbReference type="Google" id="ProtNLM"/>
    </source>
</evidence>
<dbReference type="PANTHER" id="PTHR33392:SF6">
    <property type="entry name" value="POLYISOPRENYL-TEICHOIC ACID--PEPTIDOGLYCAN TEICHOIC ACID TRANSFERASE TAGU"/>
    <property type="match status" value="1"/>
</dbReference>
<comment type="caution">
    <text evidence="5">The sequence shown here is derived from an EMBL/GenBank/DDBJ whole genome shotgun (WGS) entry which is preliminary data.</text>
</comment>